<dbReference type="RefSeq" id="WP_091229966.1">
    <property type="nucleotide sequence ID" value="NZ_FMKA01000002.1"/>
</dbReference>
<dbReference type="GO" id="GO:0046872">
    <property type="term" value="F:metal ion binding"/>
    <property type="evidence" value="ECO:0007669"/>
    <property type="project" value="UniProtKB-KW"/>
</dbReference>
<dbReference type="SUPFAM" id="SSF52218">
    <property type="entry name" value="Flavoproteins"/>
    <property type="match status" value="1"/>
</dbReference>
<comment type="function">
    <text evidence="2">Ferredoxins are iron-sulfur proteins that transfer electrons in a wide variety of metabolic reactions.</text>
</comment>
<evidence type="ECO:0000259" key="9">
    <source>
        <dbReference type="PROSITE" id="PS51379"/>
    </source>
</evidence>
<feature type="transmembrane region" description="Helical" evidence="8">
    <location>
        <begin position="48"/>
        <end position="67"/>
    </location>
</feature>
<dbReference type="OrthoDB" id="9813995at2"/>
<evidence type="ECO:0000256" key="6">
    <source>
        <dbReference type="ARBA" id="ARBA00023004"/>
    </source>
</evidence>
<dbReference type="InterPro" id="IPR047964">
    <property type="entry name" value="EFR1-like"/>
</dbReference>
<protein>
    <recommendedName>
        <fullName evidence="3">Ferredoxin</fullName>
    </recommendedName>
</protein>
<evidence type="ECO:0000256" key="2">
    <source>
        <dbReference type="ARBA" id="ARBA00003532"/>
    </source>
</evidence>
<dbReference type="STRING" id="1619234.SAMN05421730_10026"/>
<dbReference type="GO" id="GO:0051539">
    <property type="term" value="F:4 iron, 4 sulfur cluster binding"/>
    <property type="evidence" value="ECO:0007669"/>
    <property type="project" value="UniProtKB-KW"/>
</dbReference>
<organism evidence="10 11">
    <name type="scientific">Anaerobium acetethylicum</name>
    <dbReference type="NCBI Taxonomy" id="1619234"/>
    <lineage>
        <taxon>Bacteria</taxon>
        <taxon>Bacillati</taxon>
        <taxon>Bacillota</taxon>
        <taxon>Clostridia</taxon>
        <taxon>Lachnospirales</taxon>
        <taxon>Lachnospiraceae</taxon>
        <taxon>Anaerobium</taxon>
    </lineage>
</organism>
<gene>
    <name evidence="10" type="ORF">SAMN05421730_10026</name>
</gene>
<feature type="transmembrane region" description="Helical" evidence="8">
    <location>
        <begin position="79"/>
        <end position="97"/>
    </location>
</feature>
<evidence type="ECO:0000313" key="10">
    <source>
        <dbReference type="EMBL" id="SCP95549.1"/>
    </source>
</evidence>
<keyword evidence="5" id="KW-0479">Metal-binding</keyword>
<keyword evidence="8" id="KW-1133">Transmembrane helix</keyword>
<comment type="cofactor">
    <cofactor evidence="1">
        <name>[4Fe-4S] cluster</name>
        <dbReference type="ChEBI" id="CHEBI:49883"/>
    </cofactor>
</comment>
<keyword evidence="7" id="KW-0411">Iron-sulfur</keyword>
<evidence type="ECO:0000256" key="5">
    <source>
        <dbReference type="ARBA" id="ARBA00022723"/>
    </source>
</evidence>
<keyword evidence="4" id="KW-0004">4Fe-4S</keyword>
<dbReference type="Gene3D" id="3.40.50.360">
    <property type="match status" value="1"/>
</dbReference>
<keyword evidence="8" id="KW-0812">Transmembrane</keyword>
<sequence length="251" mass="28396">MILYFSGTGNSLYAAKQVAEQTGDTLMDIAGMVRNKELDIELGEDEHLGFVFPVYYYGIPTIIRYLISHLNIRGNQEPYTFAVFTCGGSIAGAGLMLEEIFKKNFFRLDRVFPLLMPDNYVILFNPATPEQAAEILKVTDSLLEDMIQDVQERNGAKISASLKDIALTRTAYPFYVRGRKTKSFHADDSCTGCGKCKKICPSMAIAMEDGKPKWVKEQCIYCLACINCCPEEAIQYGKMTKRRRRYWNPLV</sequence>
<evidence type="ECO:0000256" key="1">
    <source>
        <dbReference type="ARBA" id="ARBA00001966"/>
    </source>
</evidence>
<evidence type="ECO:0000256" key="8">
    <source>
        <dbReference type="SAM" id="Phobius"/>
    </source>
</evidence>
<evidence type="ECO:0000313" key="11">
    <source>
        <dbReference type="Proteomes" id="UP000199315"/>
    </source>
</evidence>
<proteinExistence type="predicted"/>
<dbReference type="InterPro" id="IPR029039">
    <property type="entry name" value="Flavoprotein-like_sf"/>
</dbReference>
<feature type="domain" description="4Fe-4S ferredoxin-type" evidence="9">
    <location>
        <begin position="181"/>
        <end position="210"/>
    </location>
</feature>
<keyword evidence="8" id="KW-0472">Membrane</keyword>
<reference evidence="10 11" key="1">
    <citation type="submission" date="2016-09" db="EMBL/GenBank/DDBJ databases">
        <authorList>
            <person name="Capua I."/>
            <person name="De Benedictis P."/>
            <person name="Joannis T."/>
            <person name="Lombin L.H."/>
            <person name="Cattoli G."/>
        </authorList>
    </citation>
    <scope>NUCLEOTIDE SEQUENCE [LARGE SCALE GENOMIC DNA]</scope>
    <source>
        <strain evidence="10 11">GluBS11</strain>
    </source>
</reference>
<evidence type="ECO:0000256" key="3">
    <source>
        <dbReference type="ARBA" id="ARBA00013529"/>
    </source>
</evidence>
<dbReference type="Proteomes" id="UP000199315">
    <property type="component" value="Unassembled WGS sequence"/>
</dbReference>
<dbReference type="AlphaFoldDB" id="A0A1D3TQ17"/>
<dbReference type="Gene3D" id="3.30.70.20">
    <property type="match status" value="1"/>
</dbReference>
<dbReference type="PROSITE" id="PS51379">
    <property type="entry name" value="4FE4S_FER_2"/>
    <property type="match status" value="2"/>
</dbReference>
<accession>A0A1D3TQ17</accession>
<keyword evidence="6" id="KW-0408">Iron</keyword>
<feature type="domain" description="4Fe-4S ferredoxin-type" evidence="9">
    <location>
        <begin position="211"/>
        <end position="239"/>
    </location>
</feature>
<dbReference type="PANTHER" id="PTHR24960:SF79">
    <property type="entry name" value="PHOTOSYSTEM I IRON-SULFUR CENTER"/>
    <property type="match status" value="1"/>
</dbReference>
<dbReference type="PANTHER" id="PTHR24960">
    <property type="entry name" value="PHOTOSYSTEM I IRON-SULFUR CENTER-RELATED"/>
    <property type="match status" value="1"/>
</dbReference>
<name>A0A1D3TQ17_9FIRM</name>
<dbReference type="Pfam" id="PF13237">
    <property type="entry name" value="Fer4_10"/>
    <property type="match status" value="1"/>
</dbReference>
<dbReference type="NCBIfam" id="NF038196">
    <property type="entry name" value="ferrodoxin_EFR1"/>
    <property type="match status" value="1"/>
</dbReference>
<dbReference type="InterPro" id="IPR050157">
    <property type="entry name" value="PSI_iron-sulfur_center"/>
</dbReference>
<evidence type="ECO:0000256" key="4">
    <source>
        <dbReference type="ARBA" id="ARBA00022485"/>
    </source>
</evidence>
<evidence type="ECO:0000256" key="7">
    <source>
        <dbReference type="ARBA" id="ARBA00023014"/>
    </source>
</evidence>
<keyword evidence="11" id="KW-1185">Reference proteome</keyword>
<dbReference type="EMBL" id="FMKA01000002">
    <property type="protein sequence ID" value="SCP95549.1"/>
    <property type="molecule type" value="Genomic_DNA"/>
</dbReference>
<dbReference type="InterPro" id="IPR017896">
    <property type="entry name" value="4Fe4S_Fe-S-bd"/>
</dbReference>
<dbReference type="SUPFAM" id="SSF54862">
    <property type="entry name" value="4Fe-4S ferredoxins"/>
    <property type="match status" value="1"/>
</dbReference>